<dbReference type="PANTHER" id="PTHR46822">
    <property type="entry name" value="COILED-COIL ALPHA-HELICAL ROD PROTEIN 1"/>
    <property type="match status" value="1"/>
</dbReference>
<evidence type="ECO:0000313" key="14">
    <source>
        <dbReference type="Proteomes" id="UP001159427"/>
    </source>
</evidence>
<evidence type="ECO:0000256" key="3">
    <source>
        <dbReference type="ARBA" id="ARBA00004496"/>
    </source>
</evidence>
<evidence type="ECO:0000256" key="5">
    <source>
        <dbReference type="ARBA" id="ARBA00022473"/>
    </source>
</evidence>
<comment type="caution">
    <text evidence="13">The sequence shown here is derived from an EMBL/GenBank/DDBJ whole genome shotgun (WGS) entry which is preliminary data.</text>
</comment>
<dbReference type="InterPro" id="IPR009800">
    <property type="entry name" value="HCR"/>
</dbReference>
<dbReference type="Proteomes" id="UP001159427">
    <property type="component" value="Unassembled WGS sequence"/>
</dbReference>
<evidence type="ECO:0000256" key="6">
    <source>
        <dbReference type="ARBA" id="ARBA00022490"/>
    </source>
</evidence>
<keyword evidence="5" id="KW-0217">Developmental protein</keyword>
<evidence type="ECO:0000256" key="1">
    <source>
        <dbReference type="ARBA" id="ARBA00003936"/>
    </source>
</evidence>
<feature type="compositionally biased region" description="Basic and acidic residues" evidence="12">
    <location>
        <begin position="821"/>
        <end position="843"/>
    </location>
</feature>
<keyword evidence="9" id="KW-0539">Nucleus</keyword>
<keyword evidence="6" id="KW-0963">Cytoplasm</keyword>
<organism evidence="13 14">
    <name type="scientific">Porites evermanni</name>
    <dbReference type="NCBI Taxonomy" id="104178"/>
    <lineage>
        <taxon>Eukaryota</taxon>
        <taxon>Metazoa</taxon>
        <taxon>Cnidaria</taxon>
        <taxon>Anthozoa</taxon>
        <taxon>Hexacorallia</taxon>
        <taxon>Scleractinia</taxon>
        <taxon>Fungiina</taxon>
        <taxon>Poritidae</taxon>
        <taxon>Porites</taxon>
    </lineage>
</organism>
<sequence length="921" mass="106986">MAGNRLAEQKFLAPAYFQVLRPKISPKKDELASKKLLPPTEYNLVKEKDGLSAETVAEINKLRNENDQLKLQLDKSKERELRLEAEIRQKRLLLQKERVDDALDFKRMAELQEENLSVQSEVRKLGNLNAKLKTDLKEMKSNFETDLERNETELDKANSLIKELKSELRQKEEIFEHELESLEKRSRKQMAVIKNLKAEVKNAEEQVKIDRKGFEDVISKNEFDKYEQVKALEKRLSTCELKHSQELQEMRDEISRREQIHLEMSNELTVTGNELKSVKDELKAKEQEHTTVISEYQEKLQNSKLEFDKTLEELNCKIEELRILNIKEVENLTAKLVKKDEELKSQTSTVDQLRAYIGENLPNVQIENLQKEIEEAREHMANLLQENERLRSTVELVNVRLSSMNEILLIQESELLKFQSKFVRDPGDQEDSLLTKWREKVFALLVQLKSQQILHEKEERSGHAQIKHLMRELEECQKEAAMLTHALTDKKAEHQIEVNRNRALEGQLEKSQQNEKKLESLVVDFQSSIAGLNEVAQRMESFVGHVGTQMGNAFRKLAVLSQRINFASGRVQFLQGLLTHREAQLRNELSEALLISKDDNSPQSVLAENGVIEPEPELSDYQQLASEVKQLTAERDYLLAQARKESESLERKETVIKAQFEEQLQELANKISQLDLLLKDERERSAILNEKLQTAEAELSERLESIEALKLEMAKHRDVADKNLDKALQAEQARFTEEFAKLEKQFNDVRREHTKTVVTLRQAERQVEREKEKHSEQLSLQRKEYEMKLKKSQLQVCHLEKERNMLMATVRQEGFKVPRLRPKEYSEAEKDDEKENRQTDVHGKRPIKTGRRKGKQLISGKSDTRTTTSSDQNQARQSSQGSVSEEMNFMEMTSMLKDLHSLSTALLTVDKENGDDSQQSL</sequence>
<comment type="function">
    <text evidence="1">May be a regulator of keratinocyte proliferation or differentiation.</text>
</comment>
<evidence type="ECO:0000313" key="13">
    <source>
        <dbReference type="EMBL" id="CAH3013674.1"/>
    </source>
</evidence>
<dbReference type="EMBL" id="CALNXI010000002">
    <property type="protein sequence ID" value="CAH3013674.1"/>
    <property type="molecule type" value="Genomic_DNA"/>
</dbReference>
<evidence type="ECO:0000256" key="11">
    <source>
        <dbReference type="SAM" id="Coils"/>
    </source>
</evidence>
<keyword evidence="8 11" id="KW-0175">Coiled coil</keyword>
<evidence type="ECO:0000256" key="9">
    <source>
        <dbReference type="ARBA" id="ARBA00023242"/>
    </source>
</evidence>
<feature type="coiled-coil region" evidence="11">
    <location>
        <begin position="621"/>
        <end position="795"/>
    </location>
</feature>
<feature type="coiled-coil region" evidence="11">
    <location>
        <begin position="52"/>
        <end position="213"/>
    </location>
</feature>
<protein>
    <recommendedName>
        <fullName evidence="4">Coiled-coil alpha-helical rod protein 1</fullName>
    </recommendedName>
    <alternativeName>
        <fullName evidence="10">Alpha-helical coiled-coil rod protein</fullName>
    </alternativeName>
</protein>
<evidence type="ECO:0000256" key="12">
    <source>
        <dbReference type="SAM" id="MobiDB-lite"/>
    </source>
</evidence>
<feature type="region of interest" description="Disordered" evidence="12">
    <location>
        <begin position="821"/>
        <end position="895"/>
    </location>
</feature>
<evidence type="ECO:0000256" key="7">
    <source>
        <dbReference type="ARBA" id="ARBA00022782"/>
    </source>
</evidence>
<evidence type="ECO:0000256" key="8">
    <source>
        <dbReference type="ARBA" id="ARBA00023054"/>
    </source>
</evidence>
<feature type="compositionally biased region" description="Basic residues" evidence="12">
    <location>
        <begin position="844"/>
        <end position="855"/>
    </location>
</feature>
<comment type="subcellular location">
    <subcellularLocation>
        <location evidence="3">Cytoplasm</location>
    </subcellularLocation>
    <subcellularLocation>
        <location evidence="2">Nucleus</location>
    </subcellularLocation>
</comment>
<keyword evidence="7" id="KW-0221">Differentiation</keyword>
<accession>A0ABN8LFG1</accession>
<evidence type="ECO:0000256" key="10">
    <source>
        <dbReference type="ARBA" id="ARBA00031932"/>
    </source>
</evidence>
<proteinExistence type="predicted"/>
<feature type="coiled-coil region" evidence="11">
    <location>
        <begin position="466"/>
        <end position="521"/>
    </location>
</feature>
<feature type="coiled-coil region" evidence="11">
    <location>
        <begin position="268"/>
        <end position="400"/>
    </location>
</feature>
<gene>
    <name evidence="13" type="ORF">PEVE_00013370</name>
</gene>
<dbReference type="PANTHER" id="PTHR46822:SF1">
    <property type="entry name" value="COILED-COIL ALPHA-HELICAL ROD PROTEIN 1"/>
    <property type="match status" value="1"/>
</dbReference>
<reference evidence="13 14" key="1">
    <citation type="submission" date="2022-05" db="EMBL/GenBank/DDBJ databases">
        <authorList>
            <consortium name="Genoscope - CEA"/>
            <person name="William W."/>
        </authorList>
    </citation>
    <scope>NUCLEOTIDE SEQUENCE [LARGE SCALE GENOMIC DNA]</scope>
</reference>
<evidence type="ECO:0000256" key="2">
    <source>
        <dbReference type="ARBA" id="ARBA00004123"/>
    </source>
</evidence>
<keyword evidence="14" id="KW-1185">Reference proteome</keyword>
<evidence type="ECO:0000256" key="4">
    <source>
        <dbReference type="ARBA" id="ARBA00016468"/>
    </source>
</evidence>
<name>A0ABN8LFG1_9CNID</name>
<feature type="compositionally biased region" description="Polar residues" evidence="12">
    <location>
        <begin position="859"/>
        <end position="885"/>
    </location>
</feature>
<dbReference type="Pfam" id="PF07111">
    <property type="entry name" value="HCR"/>
    <property type="match status" value="1"/>
</dbReference>